<dbReference type="Pfam" id="PF12728">
    <property type="entry name" value="HTH_17"/>
    <property type="match status" value="1"/>
</dbReference>
<dbReference type="EMBL" id="JAUFSA010000001">
    <property type="protein sequence ID" value="MDP7735139.1"/>
    <property type="molecule type" value="Genomic_DNA"/>
</dbReference>
<evidence type="ECO:0000313" key="3">
    <source>
        <dbReference type="Proteomes" id="UP001229081"/>
    </source>
</evidence>
<dbReference type="InterPro" id="IPR041657">
    <property type="entry name" value="HTH_17"/>
</dbReference>
<name>A0AAJ1W3K4_9MYCO</name>
<evidence type="ECO:0000313" key="2">
    <source>
        <dbReference type="EMBL" id="MDP7735139.1"/>
    </source>
</evidence>
<feature type="domain" description="Helix-turn-helix" evidence="1">
    <location>
        <begin position="21"/>
        <end position="57"/>
    </location>
</feature>
<gene>
    <name evidence="2" type="ORF">QXL92_10340</name>
</gene>
<sequence length="72" mass="7642">MSYAGKKLVPIPEARSALGEIGRSTLYELIDQGELVRVKLGRRAFVTAESLAAYVDRLTAASTAARDCDGAA</sequence>
<dbReference type="RefSeq" id="WP_240748977.1">
    <property type="nucleotide sequence ID" value="NZ_JAUFSA010000001.1"/>
</dbReference>
<protein>
    <submittedName>
        <fullName evidence="2">Helix-turn-helix domain-containing protein</fullName>
    </submittedName>
</protein>
<proteinExistence type="predicted"/>
<evidence type="ECO:0000259" key="1">
    <source>
        <dbReference type="Pfam" id="PF12728"/>
    </source>
</evidence>
<dbReference type="Proteomes" id="UP001229081">
    <property type="component" value="Unassembled WGS sequence"/>
</dbReference>
<accession>A0AAJ1W3K4</accession>
<dbReference type="AlphaFoldDB" id="A0AAJ1W3K4"/>
<reference evidence="2" key="1">
    <citation type="submission" date="2023-06" db="EMBL/GenBank/DDBJ databases">
        <title>Identification of two novel mycobacterium reveal diversities and complexities of Mycobacterium gordonae clade.</title>
        <authorList>
            <person name="Matsumoto Y."/>
            <person name="Nakamura S."/>
            <person name="Motooka D."/>
            <person name="Fukushima K."/>
        </authorList>
    </citation>
    <scope>NUCLEOTIDE SEQUENCE</scope>
    <source>
        <strain evidence="2">TY812</strain>
    </source>
</reference>
<comment type="caution">
    <text evidence="2">The sequence shown here is derived from an EMBL/GenBank/DDBJ whole genome shotgun (WGS) entry which is preliminary data.</text>
</comment>
<organism evidence="2 3">
    <name type="scientific">Mycobacterium paragordonae</name>
    <dbReference type="NCBI Taxonomy" id="1389713"/>
    <lineage>
        <taxon>Bacteria</taxon>
        <taxon>Bacillati</taxon>
        <taxon>Actinomycetota</taxon>
        <taxon>Actinomycetes</taxon>
        <taxon>Mycobacteriales</taxon>
        <taxon>Mycobacteriaceae</taxon>
        <taxon>Mycobacterium</taxon>
    </lineage>
</organism>